<name>A0ABN7X8M2_GIGMA</name>
<gene>
    <name evidence="1" type="ORF">GMARGA_LOCUS39480</name>
</gene>
<dbReference type="EMBL" id="CAJVQB010094439">
    <property type="protein sequence ID" value="CAG8849018.1"/>
    <property type="molecule type" value="Genomic_DNA"/>
</dbReference>
<reference evidence="1 2" key="1">
    <citation type="submission" date="2021-06" db="EMBL/GenBank/DDBJ databases">
        <authorList>
            <person name="Kallberg Y."/>
            <person name="Tangrot J."/>
            <person name="Rosling A."/>
        </authorList>
    </citation>
    <scope>NUCLEOTIDE SEQUENCE [LARGE SCALE GENOMIC DNA]</scope>
    <source>
        <strain evidence="1 2">120-4 pot B 10/14</strain>
    </source>
</reference>
<organism evidence="1 2">
    <name type="scientific">Gigaspora margarita</name>
    <dbReference type="NCBI Taxonomy" id="4874"/>
    <lineage>
        <taxon>Eukaryota</taxon>
        <taxon>Fungi</taxon>
        <taxon>Fungi incertae sedis</taxon>
        <taxon>Mucoromycota</taxon>
        <taxon>Glomeromycotina</taxon>
        <taxon>Glomeromycetes</taxon>
        <taxon>Diversisporales</taxon>
        <taxon>Gigasporaceae</taxon>
        <taxon>Gigaspora</taxon>
    </lineage>
</organism>
<accession>A0ABN7X8M2</accession>
<evidence type="ECO:0000313" key="1">
    <source>
        <dbReference type="EMBL" id="CAG8849018.1"/>
    </source>
</evidence>
<proteinExistence type="predicted"/>
<keyword evidence="2" id="KW-1185">Reference proteome</keyword>
<sequence>MGKCISEKYVNNNLPLIWECENGHKFHTSLAHVKNEGTWCRECKKLGLEFAQNLANKKGGTCLSSSYYNKCTPLSWSCSKGHSWLARISSIQRGTWCPYCMRESERLGIEHAKALAHSKNGECLSNIYINRGSYLRWRCSKLHEWDTSLANIKYKNSWCPYCSGARLDISVAKSIAQNRGGECLTDFYVNIKSKLLWKCNKNYQWYAILPIKKMIIHGALTIRRPNFLKTAEYSTGLELDIYYPQYGFAIEVQGEQHKRYIKHFHQTLQGFNKQLIRDQLKAELCEENWIVLRYVWYYEDPYIIIPEYLREL</sequence>
<evidence type="ECO:0000313" key="2">
    <source>
        <dbReference type="Proteomes" id="UP000789901"/>
    </source>
</evidence>
<dbReference type="Proteomes" id="UP000789901">
    <property type="component" value="Unassembled WGS sequence"/>
</dbReference>
<feature type="non-terminal residue" evidence="1">
    <location>
        <position position="312"/>
    </location>
</feature>
<comment type="caution">
    <text evidence="1">The sequence shown here is derived from an EMBL/GenBank/DDBJ whole genome shotgun (WGS) entry which is preliminary data.</text>
</comment>
<dbReference type="Gene3D" id="3.40.960.10">
    <property type="entry name" value="VSR Endonuclease"/>
    <property type="match status" value="1"/>
</dbReference>
<protein>
    <submittedName>
        <fullName evidence="1">2017_t:CDS:1</fullName>
    </submittedName>
</protein>